<dbReference type="PROSITE" id="PS51352">
    <property type="entry name" value="THIOREDOXIN_2"/>
    <property type="match status" value="1"/>
</dbReference>
<dbReference type="AlphaFoldDB" id="A0A2U9T5A2"/>
<keyword evidence="2 3" id="KW-0186">Copper</keyword>
<feature type="disulfide bond" description="Redox-active" evidence="4">
    <location>
        <begin position="68"/>
        <end position="72"/>
    </location>
</feature>
<gene>
    <name evidence="7" type="ORF">C9I47_0655</name>
</gene>
<keyword evidence="5" id="KW-0732">Signal</keyword>
<keyword evidence="4" id="KW-1015">Disulfide bond</keyword>
<feature type="binding site" evidence="3">
    <location>
        <position position="156"/>
    </location>
    <ligand>
        <name>Cu cation</name>
        <dbReference type="ChEBI" id="CHEBI:23378"/>
    </ligand>
</feature>
<dbReference type="SUPFAM" id="SSF52833">
    <property type="entry name" value="Thioredoxin-like"/>
    <property type="match status" value="1"/>
</dbReference>
<evidence type="ECO:0000256" key="1">
    <source>
        <dbReference type="ARBA" id="ARBA00010996"/>
    </source>
</evidence>
<dbReference type="GO" id="GO:0046872">
    <property type="term" value="F:metal ion binding"/>
    <property type="evidence" value="ECO:0007669"/>
    <property type="project" value="UniProtKB-KW"/>
</dbReference>
<dbReference type="InterPro" id="IPR036249">
    <property type="entry name" value="Thioredoxin-like_sf"/>
</dbReference>
<organism evidence="7 8">
    <name type="scientific">Marilutibacter maris</name>
    <dbReference type="NCBI Taxonomy" id="1605891"/>
    <lineage>
        <taxon>Bacteria</taxon>
        <taxon>Pseudomonadati</taxon>
        <taxon>Pseudomonadota</taxon>
        <taxon>Gammaproteobacteria</taxon>
        <taxon>Lysobacterales</taxon>
        <taxon>Lysobacteraceae</taxon>
        <taxon>Marilutibacter</taxon>
    </lineage>
</organism>
<dbReference type="PANTHER" id="PTHR12151">
    <property type="entry name" value="ELECTRON TRANSPORT PROTIN SCO1/SENC FAMILY MEMBER"/>
    <property type="match status" value="1"/>
</dbReference>
<dbReference type="InterPro" id="IPR003782">
    <property type="entry name" value="SCO1/SenC"/>
</dbReference>
<dbReference type="Gene3D" id="3.40.30.10">
    <property type="entry name" value="Glutaredoxin"/>
    <property type="match status" value="1"/>
</dbReference>
<feature type="binding site" evidence="3">
    <location>
        <position position="72"/>
    </location>
    <ligand>
        <name>Cu cation</name>
        <dbReference type="ChEBI" id="CHEBI:23378"/>
    </ligand>
</feature>
<evidence type="ECO:0000259" key="6">
    <source>
        <dbReference type="PROSITE" id="PS51352"/>
    </source>
</evidence>
<dbReference type="RefSeq" id="WP_190238596.1">
    <property type="nucleotide sequence ID" value="NZ_CP029843.1"/>
</dbReference>
<dbReference type="Proteomes" id="UP000249447">
    <property type="component" value="Chromosome"/>
</dbReference>
<dbReference type="InterPro" id="IPR013766">
    <property type="entry name" value="Thioredoxin_domain"/>
</dbReference>
<evidence type="ECO:0000256" key="3">
    <source>
        <dbReference type="PIRSR" id="PIRSR603782-1"/>
    </source>
</evidence>
<feature type="binding site" evidence="3">
    <location>
        <position position="68"/>
    </location>
    <ligand>
        <name>Cu cation</name>
        <dbReference type="ChEBI" id="CHEBI:23378"/>
    </ligand>
</feature>
<evidence type="ECO:0000256" key="5">
    <source>
        <dbReference type="SAM" id="SignalP"/>
    </source>
</evidence>
<proteinExistence type="inferred from homology"/>
<keyword evidence="8" id="KW-1185">Reference proteome</keyword>
<dbReference type="KEGG" id="lmb:C9I47_0655"/>
<reference evidence="7 8" key="1">
    <citation type="submission" date="2018-05" db="EMBL/GenBank/DDBJ databases">
        <title>The complete genome of Lysobacter maris HZ9B, a marine bacterium antagonistic against terrestrial plant pathogens.</title>
        <authorList>
            <person name="Zhang X.-Q."/>
        </authorList>
    </citation>
    <scope>NUCLEOTIDE SEQUENCE [LARGE SCALE GENOMIC DNA]</scope>
    <source>
        <strain evidence="7 8">HZ9B</strain>
    </source>
</reference>
<evidence type="ECO:0000256" key="2">
    <source>
        <dbReference type="ARBA" id="ARBA00023008"/>
    </source>
</evidence>
<dbReference type="Pfam" id="PF02630">
    <property type="entry name" value="SCO1-SenC"/>
    <property type="match status" value="1"/>
</dbReference>
<evidence type="ECO:0000256" key="4">
    <source>
        <dbReference type="PIRSR" id="PIRSR603782-2"/>
    </source>
</evidence>
<name>A0A2U9T5A2_9GAMM</name>
<sequence length="193" mass="21348">MNRFTRSLPVLVLVAVAALAPARAADPPLPSESVYQLPARLTDQDGRSRNWSGLQGKPRVISMFYTSCQYICPLIVESGKAIERQLDDPQRDRIGFVLISMDPRNDTPQALGEVVSRYRLDTRRWTLASPAPDQVRALAGVLDIRYRALADGGFNHTSALVLVDAQGRILARTEKTGSRPDPDFVRAVREAAH</sequence>
<feature type="domain" description="Thioredoxin" evidence="6">
    <location>
        <begin position="14"/>
        <end position="193"/>
    </location>
</feature>
<keyword evidence="3" id="KW-0479">Metal-binding</keyword>
<dbReference type="CDD" id="cd02968">
    <property type="entry name" value="SCO"/>
    <property type="match status" value="1"/>
</dbReference>
<feature type="chain" id="PRO_5015863367" description="Thioredoxin domain-containing protein" evidence="5">
    <location>
        <begin position="25"/>
        <end position="193"/>
    </location>
</feature>
<feature type="signal peptide" evidence="5">
    <location>
        <begin position="1"/>
        <end position="24"/>
    </location>
</feature>
<protein>
    <recommendedName>
        <fullName evidence="6">Thioredoxin domain-containing protein</fullName>
    </recommendedName>
</protein>
<evidence type="ECO:0000313" key="7">
    <source>
        <dbReference type="EMBL" id="AWV06377.1"/>
    </source>
</evidence>
<dbReference type="EMBL" id="CP029843">
    <property type="protein sequence ID" value="AWV06377.1"/>
    <property type="molecule type" value="Genomic_DNA"/>
</dbReference>
<comment type="similarity">
    <text evidence="1">Belongs to the SCO1/2 family.</text>
</comment>
<evidence type="ECO:0000313" key="8">
    <source>
        <dbReference type="Proteomes" id="UP000249447"/>
    </source>
</evidence>
<dbReference type="PANTHER" id="PTHR12151:SF25">
    <property type="entry name" value="LINALOOL DEHYDRATASE_ISOMERASE DOMAIN-CONTAINING PROTEIN"/>
    <property type="match status" value="1"/>
</dbReference>
<accession>A0A2U9T5A2</accession>